<dbReference type="PhylomeDB" id="A0A060T295"/>
<dbReference type="GO" id="GO:0032299">
    <property type="term" value="C:ribonuclease H2 complex"/>
    <property type="evidence" value="ECO:0007669"/>
    <property type="project" value="InterPro"/>
</dbReference>
<evidence type="ECO:0000256" key="3">
    <source>
        <dbReference type="ARBA" id="ARBA00023242"/>
    </source>
</evidence>
<evidence type="ECO:0000256" key="2">
    <source>
        <dbReference type="ARBA" id="ARBA00019062"/>
    </source>
</evidence>
<proteinExistence type="predicted"/>
<comment type="subcellular location">
    <subcellularLocation>
        <location evidence="1">Nucleus</location>
    </subcellularLocation>
</comment>
<dbReference type="InterPro" id="IPR019024">
    <property type="entry name" value="RNase_H2_suB_wHTH"/>
</dbReference>
<protein>
    <recommendedName>
        <fullName evidence="2">Ribonuclease H2 subunit B</fullName>
    </recommendedName>
    <alternativeName>
        <fullName evidence="5">Ribonuclease HI subunit B</fullName>
    </alternativeName>
</protein>
<evidence type="ECO:0000256" key="6">
    <source>
        <dbReference type="SAM" id="MobiDB-lite"/>
    </source>
</evidence>
<evidence type="ECO:0000313" key="9">
    <source>
        <dbReference type="EMBL" id="CDP35083.1"/>
    </source>
</evidence>
<evidence type="ECO:0000259" key="7">
    <source>
        <dbReference type="Pfam" id="PF09468"/>
    </source>
</evidence>
<dbReference type="GO" id="GO:0005654">
    <property type="term" value="C:nucleoplasm"/>
    <property type="evidence" value="ECO:0007669"/>
    <property type="project" value="TreeGrafter"/>
</dbReference>
<reference evidence="9" key="2">
    <citation type="submission" date="2014-06" db="EMBL/GenBank/DDBJ databases">
        <title>The complete genome of Blastobotrys (Arxula) adeninivorans LS3 - a yeast of biotechnological interest.</title>
        <authorList>
            <person name="Kunze G."/>
            <person name="Gaillardin C."/>
            <person name="Czernicka M."/>
            <person name="Durrens P."/>
            <person name="Martin T."/>
            <person name="Boer E."/>
            <person name="Gabaldon T."/>
            <person name="Cruz J."/>
            <person name="Talla E."/>
            <person name="Marck C."/>
            <person name="Goffeau A."/>
            <person name="Barbe V."/>
            <person name="Baret P."/>
            <person name="Baronian K."/>
            <person name="Beier S."/>
            <person name="Bleykasten C."/>
            <person name="Bode R."/>
            <person name="Casaregola S."/>
            <person name="Despons L."/>
            <person name="Fairhead C."/>
            <person name="Giersberg M."/>
            <person name="Gierski P."/>
            <person name="Hahnel U."/>
            <person name="Hartmann A."/>
            <person name="Jankowska D."/>
            <person name="Jubin C."/>
            <person name="Jung P."/>
            <person name="Lafontaine I."/>
            <person name="Leh-Louis V."/>
            <person name="Lemaire M."/>
            <person name="Marcet-Houben M."/>
            <person name="Mascher M."/>
            <person name="Morel G."/>
            <person name="Richard G.-F."/>
            <person name="Riechen J."/>
            <person name="Sacerdot C."/>
            <person name="Sarkar A."/>
            <person name="Savel G."/>
            <person name="Schacherer J."/>
            <person name="Sherman D."/>
            <person name="Straub M.-L."/>
            <person name="Stein N."/>
            <person name="Thierry A."/>
            <person name="Trautwein-Schult A."/>
            <person name="Westhof E."/>
            <person name="Worch S."/>
            <person name="Dujon B."/>
            <person name="Souciet J.-L."/>
            <person name="Wincker P."/>
            <person name="Scholz U."/>
            <person name="Neuveglise N."/>
        </authorList>
    </citation>
    <scope>NUCLEOTIDE SEQUENCE</scope>
    <source>
        <strain evidence="9">LS3</strain>
    </source>
</reference>
<feature type="region of interest" description="Disordered" evidence="6">
    <location>
        <begin position="248"/>
        <end position="288"/>
    </location>
</feature>
<keyword evidence="3" id="KW-0539">Nucleus</keyword>
<name>A0A060T295_BLAAD</name>
<dbReference type="Pfam" id="PF09468">
    <property type="entry name" value="RNase_H2-Ydr279"/>
    <property type="match status" value="1"/>
</dbReference>
<dbReference type="InterPro" id="IPR041195">
    <property type="entry name" value="Rnh202_N"/>
</dbReference>
<evidence type="ECO:0000259" key="8">
    <source>
        <dbReference type="Pfam" id="PF17745"/>
    </source>
</evidence>
<dbReference type="AlphaFoldDB" id="A0A060T295"/>
<feature type="domain" description="Rnh202 triple barrel" evidence="8">
    <location>
        <begin position="5"/>
        <end position="83"/>
    </location>
</feature>
<dbReference type="Pfam" id="PF17745">
    <property type="entry name" value="Ydr279_N"/>
    <property type="match status" value="1"/>
</dbReference>
<evidence type="ECO:0000256" key="5">
    <source>
        <dbReference type="ARBA" id="ARBA00033464"/>
    </source>
</evidence>
<dbReference type="PANTHER" id="PTHR13383">
    <property type="entry name" value="RIBONUCLEASE H2 SUBUNIT B"/>
    <property type="match status" value="1"/>
</dbReference>
<dbReference type="GO" id="GO:0006401">
    <property type="term" value="P:RNA catabolic process"/>
    <property type="evidence" value="ECO:0007669"/>
    <property type="project" value="TreeGrafter"/>
</dbReference>
<organism evidence="9">
    <name type="scientific">Blastobotrys adeninivorans</name>
    <name type="common">Yeast</name>
    <name type="synonym">Arxula adeninivorans</name>
    <dbReference type="NCBI Taxonomy" id="409370"/>
    <lineage>
        <taxon>Eukaryota</taxon>
        <taxon>Fungi</taxon>
        <taxon>Dikarya</taxon>
        <taxon>Ascomycota</taxon>
        <taxon>Saccharomycotina</taxon>
        <taxon>Dipodascomycetes</taxon>
        <taxon>Dipodascales</taxon>
        <taxon>Trichomonascaceae</taxon>
        <taxon>Blastobotrys</taxon>
    </lineage>
</organism>
<dbReference type="Gene3D" id="1.10.20.120">
    <property type="match status" value="1"/>
</dbReference>
<accession>A0A060T295</accession>
<sequence length="302" mass="33439">MTTVILPNEAHNAFFSTLQHPGTGHPALFLVNDKNVWEITAVNGENDDTAEGQTLASFQARSLLLSSGQVISDATIHVASPVNTIFFVLDALYKRKPQFVTIDDLYDDIEAQCPEGCKPIPYEIVKNCNFDCCCDTRPGEDEDRPGNSYVRFSPEKFNRYMDAIVSRLCAPNALPNGITSRLVDKPLAPIDISQTTPDHILKLGVEQLAVGLLCSYLSPQLQEAYGKTRDYSSLEEYKAEIEKQRQAAIQSQQALEQPATAGKRKSSDQSSTSLQNKKARKLTGQKTSVTNNKTITSFFKKK</sequence>
<evidence type="ECO:0000256" key="4">
    <source>
        <dbReference type="ARBA" id="ARBA00024778"/>
    </source>
</evidence>
<gene>
    <name evidence="9" type="ORF">GNLVRS02_ARAD1C27214g</name>
</gene>
<evidence type="ECO:0000256" key="1">
    <source>
        <dbReference type="ARBA" id="ARBA00004123"/>
    </source>
</evidence>
<dbReference type="EMBL" id="HG937693">
    <property type="protein sequence ID" value="CDP35083.1"/>
    <property type="molecule type" value="Genomic_DNA"/>
</dbReference>
<feature type="domain" description="Ribonuclease H2 subunit B wHTH" evidence="7">
    <location>
        <begin position="86"/>
        <end position="223"/>
    </location>
</feature>
<reference evidence="9" key="1">
    <citation type="submission" date="2014-02" db="EMBL/GenBank/DDBJ databases">
        <authorList>
            <person name="Genoscope - CEA"/>
        </authorList>
    </citation>
    <scope>NUCLEOTIDE SEQUENCE</scope>
    <source>
        <strain evidence="9">LS3</strain>
    </source>
</reference>
<comment type="function">
    <text evidence="4">Non catalytic subunit of RNase H2, an endonuclease that specifically degrades the RNA of RNA:DNA hybrids. Participates in DNA replication, possibly by mediating the removal of lagging-strand Okazaki fragment RNA primers during DNA replication. Mediates the excision of single ribonucleotides from DNA:RNA duplexes.</text>
</comment>
<dbReference type="PANTHER" id="PTHR13383:SF11">
    <property type="entry name" value="RIBONUCLEASE H2 SUBUNIT B"/>
    <property type="match status" value="1"/>
</dbReference>
<dbReference type="InterPro" id="IPR040456">
    <property type="entry name" value="RNase_H2_suB"/>
</dbReference>